<dbReference type="AlphaFoldDB" id="A0A9W9ZND2"/>
<proteinExistence type="predicted"/>
<reference evidence="2" key="1">
    <citation type="submission" date="2023-01" db="EMBL/GenBank/DDBJ databases">
        <title>Genome assembly of the deep-sea coral Lophelia pertusa.</title>
        <authorList>
            <person name="Herrera S."/>
            <person name="Cordes E."/>
        </authorList>
    </citation>
    <scope>NUCLEOTIDE SEQUENCE</scope>
    <source>
        <strain evidence="2">USNM1676648</strain>
        <tissue evidence="2">Polyp</tissue>
    </source>
</reference>
<gene>
    <name evidence="2" type="ORF">OS493_020330</name>
</gene>
<dbReference type="EMBL" id="MU825885">
    <property type="protein sequence ID" value="KAJ7384741.1"/>
    <property type="molecule type" value="Genomic_DNA"/>
</dbReference>
<accession>A0A9W9ZND2</accession>
<feature type="compositionally biased region" description="Polar residues" evidence="1">
    <location>
        <begin position="35"/>
        <end position="45"/>
    </location>
</feature>
<dbReference type="OrthoDB" id="10301523at2759"/>
<evidence type="ECO:0000256" key="1">
    <source>
        <dbReference type="SAM" id="MobiDB-lite"/>
    </source>
</evidence>
<evidence type="ECO:0000313" key="3">
    <source>
        <dbReference type="Proteomes" id="UP001163046"/>
    </source>
</evidence>
<keyword evidence="3" id="KW-1185">Reference proteome</keyword>
<feature type="region of interest" description="Disordered" evidence="1">
    <location>
        <begin position="32"/>
        <end position="61"/>
    </location>
</feature>
<name>A0A9W9ZND2_9CNID</name>
<evidence type="ECO:0000313" key="2">
    <source>
        <dbReference type="EMBL" id="KAJ7384741.1"/>
    </source>
</evidence>
<sequence length="164" mass="19213">MVRRNSFCGLIFEEPSFTRSGTDVTLEATKKKLSSDTLPRLSQTSKARRKKVSTKSRDEAINDLRKDHKKLAKNSLLNRRVARKKDTFYKQLQRDQERRDRQSEIFNREMEEITKNLKGIHSRLDERIKVLDCYNPPKVNPKLHRILQVALAGIPFQSNFDSIN</sequence>
<comment type="caution">
    <text evidence="2">The sequence shown here is derived from an EMBL/GenBank/DDBJ whole genome shotgun (WGS) entry which is preliminary data.</text>
</comment>
<protein>
    <submittedName>
        <fullName evidence="2">Uncharacterized protein</fullName>
    </submittedName>
</protein>
<organism evidence="2 3">
    <name type="scientific">Desmophyllum pertusum</name>
    <dbReference type="NCBI Taxonomy" id="174260"/>
    <lineage>
        <taxon>Eukaryota</taxon>
        <taxon>Metazoa</taxon>
        <taxon>Cnidaria</taxon>
        <taxon>Anthozoa</taxon>
        <taxon>Hexacorallia</taxon>
        <taxon>Scleractinia</taxon>
        <taxon>Caryophylliina</taxon>
        <taxon>Caryophylliidae</taxon>
        <taxon>Desmophyllum</taxon>
    </lineage>
</organism>
<dbReference type="Proteomes" id="UP001163046">
    <property type="component" value="Unassembled WGS sequence"/>
</dbReference>